<dbReference type="AlphaFoldDB" id="A0A0M3J855"/>
<proteinExistence type="predicted"/>
<keyword evidence="1" id="KW-0812">Transmembrane</keyword>
<name>A0A0M3J855_ANISI</name>
<feature type="transmembrane region" description="Helical" evidence="1">
    <location>
        <begin position="208"/>
        <end position="228"/>
    </location>
</feature>
<dbReference type="OrthoDB" id="10071887at2759"/>
<evidence type="ECO:0000313" key="2">
    <source>
        <dbReference type="EMBL" id="VDK21951.1"/>
    </source>
</evidence>
<keyword evidence="1" id="KW-0472">Membrane</keyword>
<dbReference type="Gene3D" id="1.20.1070.10">
    <property type="entry name" value="Rhodopsin 7-helix transmembrane proteins"/>
    <property type="match status" value="1"/>
</dbReference>
<keyword evidence="1" id="KW-1133">Transmembrane helix</keyword>
<dbReference type="WBParaSite" id="ASIM_0000375601-mRNA-1">
    <property type="protein sequence ID" value="ASIM_0000375601-mRNA-1"/>
    <property type="gene ID" value="ASIM_0000375601"/>
</dbReference>
<dbReference type="EMBL" id="UYRR01005675">
    <property type="protein sequence ID" value="VDK21951.1"/>
    <property type="molecule type" value="Genomic_DNA"/>
</dbReference>
<protein>
    <submittedName>
        <fullName evidence="4">G_PROTEIN_RECEP_F1_2 domain-containing protein</fullName>
    </submittedName>
</protein>
<dbReference type="Proteomes" id="UP000267096">
    <property type="component" value="Unassembled WGS sequence"/>
</dbReference>
<organism evidence="4">
    <name type="scientific">Anisakis simplex</name>
    <name type="common">Herring worm</name>
    <dbReference type="NCBI Taxonomy" id="6269"/>
    <lineage>
        <taxon>Eukaryota</taxon>
        <taxon>Metazoa</taxon>
        <taxon>Ecdysozoa</taxon>
        <taxon>Nematoda</taxon>
        <taxon>Chromadorea</taxon>
        <taxon>Rhabditida</taxon>
        <taxon>Spirurina</taxon>
        <taxon>Ascaridomorpha</taxon>
        <taxon>Ascaridoidea</taxon>
        <taxon>Anisakidae</taxon>
        <taxon>Anisakis</taxon>
        <taxon>Anisakis simplex complex</taxon>
    </lineage>
</organism>
<gene>
    <name evidence="2" type="ORF">ASIM_LOCUS3590</name>
</gene>
<evidence type="ECO:0000256" key="1">
    <source>
        <dbReference type="SAM" id="Phobius"/>
    </source>
</evidence>
<sequence length="229" mass="25408">MYTDSGVDFADSETTSMIVRRSSITNARSSLLKSGSKKGKNYDSAALISKTSKALRSNQIDSSIERVSSSTATTKQHSTTWLQRMKGHVQHAFITRTRRMLTVSRPPLSTTSSGYDKTGNILLNNRKRSIMITRQASNRSTSSAKTTVEKTRAGGADSSFLSTGGMSRKISSLSALTRGRMVHSIFAPFSAFQRQRKQTKAERRAHKAFRTITFIVGFFAILWSPYYVV</sequence>
<evidence type="ECO:0000313" key="3">
    <source>
        <dbReference type="Proteomes" id="UP000267096"/>
    </source>
</evidence>
<keyword evidence="3" id="KW-1185">Reference proteome</keyword>
<reference evidence="2 3" key="2">
    <citation type="submission" date="2018-11" db="EMBL/GenBank/DDBJ databases">
        <authorList>
            <consortium name="Pathogen Informatics"/>
        </authorList>
    </citation>
    <scope>NUCLEOTIDE SEQUENCE [LARGE SCALE GENOMIC DNA]</scope>
</reference>
<reference evidence="4" key="1">
    <citation type="submission" date="2017-02" db="UniProtKB">
        <authorList>
            <consortium name="WormBaseParasite"/>
        </authorList>
    </citation>
    <scope>IDENTIFICATION</scope>
</reference>
<evidence type="ECO:0000313" key="4">
    <source>
        <dbReference type="WBParaSite" id="ASIM_0000375601-mRNA-1"/>
    </source>
</evidence>
<accession>A0A0M3J855</accession>